<keyword evidence="8" id="KW-0326">Glycosidase</keyword>
<evidence type="ECO:0000256" key="2">
    <source>
        <dbReference type="ARBA" id="ARBA00004613"/>
    </source>
</evidence>
<dbReference type="InterPro" id="IPR017853">
    <property type="entry name" value="GH"/>
</dbReference>
<dbReference type="GO" id="GO:0000272">
    <property type="term" value="P:polysaccharide catabolic process"/>
    <property type="evidence" value="ECO:0007669"/>
    <property type="project" value="InterPro"/>
</dbReference>
<keyword evidence="5" id="KW-0964">Secreted</keyword>
<dbReference type="Pfam" id="PF26410">
    <property type="entry name" value="GH5_mannosidase"/>
    <property type="match status" value="1"/>
</dbReference>
<evidence type="ECO:0000256" key="3">
    <source>
        <dbReference type="ARBA" id="ARBA00005641"/>
    </source>
</evidence>
<comment type="catalytic activity">
    <reaction evidence="1">
        <text>Random hydrolysis of (1-&gt;4)-beta-D-mannosidic linkages in mannans, galactomannans and glucomannans.</text>
        <dbReference type="EC" id="3.2.1.78"/>
    </reaction>
</comment>
<dbReference type="PANTHER" id="PTHR31451">
    <property type="match status" value="1"/>
</dbReference>
<dbReference type="SUPFAM" id="SSF51445">
    <property type="entry name" value="(Trans)glycosidases"/>
    <property type="match status" value="1"/>
</dbReference>
<organism evidence="10 11">
    <name type="scientific">Elliptochloris bilobata</name>
    <dbReference type="NCBI Taxonomy" id="381761"/>
    <lineage>
        <taxon>Eukaryota</taxon>
        <taxon>Viridiplantae</taxon>
        <taxon>Chlorophyta</taxon>
        <taxon>core chlorophytes</taxon>
        <taxon>Trebouxiophyceae</taxon>
        <taxon>Trebouxiophyceae incertae sedis</taxon>
        <taxon>Elliptochloris clade</taxon>
        <taxon>Elliptochloris</taxon>
    </lineage>
</organism>
<feature type="domain" description="Glycoside hydrolase family 5" evidence="9">
    <location>
        <begin position="24"/>
        <end position="291"/>
    </location>
</feature>
<evidence type="ECO:0000256" key="6">
    <source>
        <dbReference type="ARBA" id="ARBA00022729"/>
    </source>
</evidence>
<comment type="subcellular location">
    <subcellularLocation>
        <location evidence="2">Secreted</location>
    </subcellularLocation>
</comment>
<evidence type="ECO:0000313" key="10">
    <source>
        <dbReference type="EMBL" id="KAK9839525.1"/>
    </source>
</evidence>
<keyword evidence="7" id="KW-0378">Hydrolase</keyword>
<dbReference type="Gene3D" id="3.20.20.80">
    <property type="entry name" value="Glycosidases"/>
    <property type="match status" value="1"/>
</dbReference>
<evidence type="ECO:0000256" key="4">
    <source>
        <dbReference type="ARBA" id="ARBA00012706"/>
    </source>
</evidence>
<keyword evidence="6" id="KW-0732">Signal</keyword>
<name>A0AAW1S0K6_9CHLO</name>
<evidence type="ECO:0000256" key="8">
    <source>
        <dbReference type="ARBA" id="ARBA00023295"/>
    </source>
</evidence>
<dbReference type="AlphaFoldDB" id="A0AAW1S0K6"/>
<reference evidence="10 11" key="1">
    <citation type="journal article" date="2024" name="Nat. Commun.">
        <title>Phylogenomics reveals the evolutionary origins of lichenization in chlorophyte algae.</title>
        <authorList>
            <person name="Puginier C."/>
            <person name="Libourel C."/>
            <person name="Otte J."/>
            <person name="Skaloud P."/>
            <person name="Haon M."/>
            <person name="Grisel S."/>
            <person name="Petersen M."/>
            <person name="Berrin J.G."/>
            <person name="Delaux P.M."/>
            <person name="Dal Grande F."/>
            <person name="Keller J."/>
        </authorList>
    </citation>
    <scope>NUCLEOTIDE SEQUENCE [LARGE SCALE GENOMIC DNA]</scope>
    <source>
        <strain evidence="10 11">SAG 245.80</strain>
    </source>
</reference>
<dbReference type="EMBL" id="JALJOU010000016">
    <property type="protein sequence ID" value="KAK9839525.1"/>
    <property type="molecule type" value="Genomic_DNA"/>
</dbReference>
<accession>A0AAW1S0K6</accession>
<keyword evidence="11" id="KW-1185">Reference proteome</keyword>
<comment type="caution">
    <text evidence="10">The sequence shown here is derived from an EMBL/GenBank/DDBJ whole genome shotgun (WGS) entry which is preliminary data.</text>
</comment>
<evidence type="ECO:0000256" key="5">
    <source>
        <dbReference type="ARBA" id="ARBA00022525"/>
    </source>
</evidence>
<protein>
    <recommendedName>
        <fullName evidence="4">mannan endo-1,4-beta-mannosidase</fullName>
        <ecNumber evidence="4">3.2.1.78</ecNumber>
    </recommendedName>
</protein>
<dbReference type="InterPro" id="IPR001547">
    <property type="entry name" value="Glyco_hydro_5"/>
</dbReference>
<dbReference type="GO" id="GO:0016985">
    <property type="term" value="F:mannan endo-1,4-beta-mannosidase activity"/>
    <property type="evidence" value="ECO:0007669"/>
    <property type="project" value="UniProtKB-EC"/>
</dbReference>
<dbReference type="GO" id="GO:0005576">
    <property type="term" value="C:extracellular region"/>
    <property type="evidence" value="ECO:0007669"/>
    <property type="project" value="UniProtKB-SubCell"/>
</dbReference>
<gene>
    <name evidence="10" type="ORF">WJX81_007392</name>
</gene>
<sequence length="577" mass="61358">MIGIVRITMETWSNLTDKAVKAYFKAAAANGINLVRFWGFADGVTSPPSDAVQPTVGVFNELALKRFDLVLSEAAKNGIKVIFSLVNGDAYLGGPQWYYNQVVGNSQPGGHWELFYTNPKIIAAYQSYAKTILTRKNTITGVLYKDDPTIMAVELANHPHTTTDLERVFFGGDIAPGTLVNYWVSVNAAFIRAIDPHHMICTGDGGFMADVTAAPGDPVYPNALEDGAFGVDFARNLADPNISFGTVHLFPGKWSVQPQDAGAFANTFLYKRALAAAKIGKPIIVEEVGMASYDLPLGQFMAEMFSAAQASGAAAIMPYKFVPYPYNYSAALYEFGTNSDADSTAVTGMVNYQAQRTLDCASGTCPPIAPCPAGTSSAAGSGLCWTVLSDQGSSYGAIYAPGGAGAGLSDHTGAGDYGSNAVLSSAHTVLPGETLTLHIVVEAFNGFSMPFQPIDTTMHFTPDSDPNSAFRLAEARLDVYDAADPAYPSASSLYSSLFDPNSKQAGPYLGNILSEQDFSNMAIPFTGPSHVFVETVSLDLSPYAGKTVYFAYRSVDTTTDSGILAFFVQVESFAVAC</sequence>
<dbReference type="PANTHER" id="PTHR31451:SF39">
    <property type="entry name" value="MANNAN ENDO-1,4-BETA-MANNOSIDASE 1"/>
    <property type="match status" value="1"/>
</dbReference>
<comment type="similarity">
    <text evidence="3">Belongs to the glycosyl hydrolase 5 (cellulase A) family.</text>
</comment>
<dbReference type="InterPro" id="IPR045053">
    <property type="entry name" value="MAN-like"/>
</dbReference>
<evidence type="ECO:0000313" key="11">
    <source>
        <dbReference type="Proteomes" id="UP001445335"/>
    </source>
</evidence>
<evidence type="ECO:0000256" key="7">
    <source>
        <dbReference type="ARBA" id="ARBA00022801"/>
    </source>
</evidence>
<proteinExistence type="inferred from homology"/>
<dbReference type="EC" id="3.2.1.78" evidence="4"/>
<dbReference type="Proteomes" id="UP001445335">
    <property type="component" value="Unassembled WGS sequence"/>
</dbReference>
<evidence type="ECO:0000256" key="1">
    <source>
        <dbReference type="ARBA" id="ARBA00001678"/>
    </source>
</evidence>
<evidence type="ECO:0000259" key="9">
    <source>
        <dbReference type="Pfam" id="PF26410"/>
    </source>
</evidence>